<organism evidence="1 2">
    <name type="scientific">Paraburkholderia caffeinilytica</name>
    <dbReference type="NCBI Taxonomy" id="1761016"/>
    <lineage>
        <taxon>Bacteria</taxon>
        <taxon>Pseudomonadati</taxon>
        <taxon>Pseudomonadota</taxon>
        <taxon>Betaproteobacteria</taxon>
        <taxon>Burkholderiales</taxon>
        <taxon>Burkholderiaceae</taxon>
        <taxon>Paraburkholderia</taxon>
    </lineage>
</organism>
<dbReference type="PROSITE" id="PS51257">
    <property type="entry name" value="PROKAR_LIPOPROTEIN"/>
    <property type="match status" value="1"/>
</dbReference>
<reference evidence="2" key="1">
    <citation type="journal article" date="2019" name="Int. J. Syst. Evol. Microbiol.">
        <title>The Global Catalogue of Microorganisms (GCM) 10K type strain sequencing project: providing services to taxonomists for standard genome sequencing and annotation.</title>
        <authorList>
            <consortium name="The Broad Institute Genomics Platform"/>
            <consortium name="The Broad Institute Genome Sequencing Center for Infectious Disease"/>
            <person name="Wu L."/>
            <person name="Ma J."/>
        </authorList>
    </citation>
    <scope>NUCLEOTIDE SEQUENCE [LARGE SCALE GENOMIC DNA]</scope>
    <source>
        <strain evidence="2">CGMCC 1.15103</strain>
    </source>
</reference>
<comment type="caution">
    <text evidence="1">The sequence shown here is derived from an EMBL/GenBank/DDBJ whole genome shotgun (WGS) entry which is preliminary data.</text>
</comment>
<keyword evidence="2" id="KW-1185">Reference proteome</keyword>
<accession>A0ABQ1MCS3</accession>
<dbReference type="Proteomes" id="UP000602004">
    <property type="component" value="Unassembled WGS sequence"/>
</dbReference>
<sequence>MTPLTPRPTVIDTVFAAVAAIGCWVGLAGSEPPFSTLDELLLELELSPPPPPQAATTDTNATATTACTQPLNFPAISLCMVRIVRPRPYWMSEPLTPAGNAGGNQA</sequence>
<gene>
    <name evidence="1" type="ORF">GCM10011400_24740</name>
</gene>
<evidence type="ECO:0000313" key="1">
    <source>
        <dbReference type="EMBL" id="GGC37108.1"/>
    </source>
</evidence>
<proteinExistence type="predicted"/>
<evidence type="ECO:0000313" key="2">
    <source>
        <dbReference type="Proteomes" id="UP000602004"/>
    </source>
</evidence>
<protein>
    <recommendedName>
        <fullName evidence="3">Secreted protein</fullName>
    </recommendedName>
</protein>
<evidence type="ECO:0008006" key="3">
    <source>
        <dbReference type="Google" id="ProtNLM"/>
    </source>
</evidence>
<name>A0ABQ1MCS3_9BURK</name>
<dbReference type="EMBL" id="BMHL01000003">
    <property type="protein sequence ID" value="GGC37108.1"/>
    <property type="molecule type" value="Genomic_DNA"/>
</dbReference>